<dbReference type="GO" id="GO:0003677">
    <property type="term" value="F:DNA binding"/>
    <property type="evidence" value="ECO:0007669"/>
    <property type="project" value="InterPro"/>
</dbReference>
<evidence type="ECO:0000256" key="4">
    <source>
        <dbReference type="PROSITE-ProRule" id="PRU00027"/>
    </source>
</evidence>
<evidence type="ECO:0000256" key="1">
    <source>
        <dbReference type="ARBA" id="ARBA00022723"/>
    </source>
</evidence>
<evidence type="ECO:0000259" key="6">
    <source>
        <dbReference type="PROSITE" id="PS50808"/>
    </source>
</evidence>
<name>A0A834GVL8_RHOSS</name>
<feature type="compositionally biased region" description="Polar residues" evidence="5">
    <location>
        <begin position="154"/>
        <end position="163"/>
    </location>
</feature>
<dbReference type="GO" id="GO:0008270">
    <property type="term" value="F:zinc ion binding"/>
    <property type="evidence" value="ECO:0007669"/>
    <property type="project" value="UniProtKB-KW"/>
</dbReference>
<evidence type="ECO:0000313" key="7">
    <source>
        <dbReference type="EMBL" id="KAF7142678.1"/>
    </source>
</evidence>
<dbReference type="PANTHER" id="PTHR46951:SF2">
    <property type="entry name" value="BED-TYPE DOMAIN-CONTAINING PROTEIN"/>
    <property type="match status" value="1"/>
</dbReference>
<dbReference type="AlphaFoldDB" id="A0A834GVL8"/>
<keyword evidence="2 4" id="KW-0863">Zinc-finger</keyword>
<feature type="compositionally biased region" description="Basic and acidic residues" evidence="5">
    <location>
        <begin position="124"/>
        <end position="135"/>
    </location>
</feature>
<dbReference type="OrthoDB" id="2013475at2759"/>
<dbReference type="PANTHER" id="PTHR46951">
    <property type="entry name" value="BED-TYPE DOMAIN-CONTAINING PROTEIN"/>
    <property type="match status" value="1"/>
</dbReference>
<dbReference type="Pfam" id="PF02892">
    <property type="entry name" value="zf-BED"/>
    <property type="match status" value="1"/>
</dbReference>
<evidence type="ECO:0000256" key="5">
    <source>
        <dbReference type="SAM" id="MobiDB-lite"/>
    </source>
</evidence>
<feature type="region of interest" description="Disordered" evidence="5">
    <location>
        <begin position="110"/>
        <end position="163"/>
    </location>
</feature>
<dbReference type="PROSITE" id="PS50808">
    <property type="entry name" value="ZF_BED"/>
    <property type="match status" value="1"/>
</dbReference>
<proteinExistence type="predicted"/>
<reference evidence="7" key="1">
    <citation type="submission" date="2019-11" db="EMBL/GenBank/DDBJ databases">
        <authorList>
            <person name="Liu Y."/>
            <person name="Hou J."/>
            <person name="Li T.-Q."/>
            <person name="Guan C.-H."/>
            <person name="Wu X."/>
            <person name="Wu H.-Z."/>
            <person name="Ling F."/>
            <person name="Zhang R."/>
            <person name="Shi X.-G."/>
            <person name="Ren J.-P."/>
            <person name="Chen E.-F."/>
            <person name="Sun J.-M."/>
        </authorList>
    </citation>
    <scope>NUCLEOTIDE SEQUENCE</scope>
    <source>
        <strain evidence="7">Adult_tree_wgs_1</strain>
        <tissue evidence="7">Leaves</tissue>
    </source>
</reference>
<evidence type="ECO:0000256" key="2">
    <source>
        <dbReference type="ARBA" id="ARBA00022771"/>
    </source>
</evidence>
<dbReference type="SUPFAM" id="SSF53098">
    <property type="entry name" value="Ribonuclease H-like"/>
    <property type="match status" value="1"/>
</dbReference>
<organism evidence="7 8">
    <name type="scientific">Rhododendron simsii</name>
    <name type="common">Sims's rhododendron</name>
    <dbReference type="NCBI Taxonomy" id="118357"/>
    <lineage>
        <taxon>Eukaryota</taxon>
        <taxon>Viridiplantae</taxon>
        <taxon>Streptophyta</taxon>
        <taxon>Embryophyta</taxon>
        <taxon>Tracheophyta</taxon>
        <taxon>Spermatophyta</taxon>
        <taxon>Magnoliopsida</taxon>
        <taxon>eudicotyledons</taxon>
        <taxon>Gunneridae</taxon>
        <taxon>Pentapetalae</taxon>
        <taxon>asterids</taxon>
        <taxon>Ericales</taxon>
        <taxon>Ericaceae</taxon>
        <taxon>Ericoideae</taxon>
        <taxon>Rhodoreae</taxon>
        <taxon>Rhododendron</taxon>
    </lineage>
</organism>
<feature type="compositionally biased region" description="Polar residues" evidence="5">
    <location>
        <begin position="1"/>
        <end position="23"/>
    </location>
</feature>
<accession>A0A834GVL8</accession>
<protein>
    <recommendedName>
        <fullName evidence="6">BED-type domain-containing protein</fullName>
    </recommendedName>
</protein>
<evidence type="ECO:0000313" key="8">
    <source>
        <dbReference type="Proteomes" id="UP000626092"/>
    </source>
</evidence>
<dbReference type="Proteomes" id="UP000626092">
    <property type="component" value="Unassembled WGS sequence"/>
</dbReference>
<keyword evidence="3" id="KW-0862">Zinc</keyword>
<dbReference type="InterPro" id="IPR003656">
    <property type="entry name" value="Znf_BED"/>
</dbReference>
<evidence type="ECO:0000256" key="3">
    <source>
        <dbReference type="ARBA" id="ARBA00022833"/>
    </source>
</evidence>
<feature type="domain" description="BED-type" evidence="6">
    <location>
        <begin position="25"/>
        <end position="82"/>
    </location>
</feature>
<dbReference type="EMBL" id="WJXA01000005">
    <property type="protein sequence ID" value="KAF7142678.1"/>
    <property type="molecule type" value="Genomic_DNA"/>
</dbReference>
<gene>
    <name evidence="7" type="ORF">RHSIM_Rhsim05G0114900</name>
</gene>
<sequence length="455" mass="51508">MSSGPSMTSDHASSHAPSMTSAPAKSDDPAWAYGKLVLGKKNNTICLFCNKHFKGGGITRLKHHLARVKGEVEACKNVPMDVKWQMNQTLEGYMQEKVRRERISKAVGEGASYQALDEEEEESLLDRRTSEDTSGTKKKRSKTIGGFFAPRTTPGAQPSIKSALSSKQTIDEATMAVTRYIYNHAWVLNTMRKDFTNGKDLCRPGITSEPLVRVLRLTDGDEKPVMGYLYDAMDKAKGAIKVRFNNRLSLYGPYIRVIDTRWDRQLQSPLYAAGCFLNPAIYFKPSFKKKKEVDRGMIQALTVLVPDKHLQDQISAQIEEYKPATGDFNMPLAIRQREKLSPVSRWGQFGGLVPQCNWMRKKLEIIRRTKDALDPISLENIDVLDDWVSEEPSLLDEEDIAWEIVEPPSLEALTLHEDDQEPNFDDAADDFANENESQYDYWDIGGHNDPYVYVE</sequence>
<dbReference type="InterPro" id="IPR012337">
    <property type="entry name" value="RNaseH-like_sf"/>
</dbReference>
<keyword evidence="8" id="KW-1185">Reference proteome</keyword>
<comment type="caution">
    <text evidence="7">The sequence shown here is derived from an EMBL/GenBank/DDBJ whole genome shotgun (WGS) entry which is preliminary data.</text>
</comment>
<feature type="region of interest" description="Disordered" evidence="5">
    <location>
        <begin position="1"/>
        <end position="26"/>
    </location>
</feature>
<keyword evidence="1" id="KW-0479">Metal-binding</keyword>